<dbReference type="Pfam" id="PF13855">
    <property type="entry name" value="LRR_8"/>
    <property type="match status" value="3"/>
</dbReference>
<dbReference type="PANTHER" id="PTHR24373">
    <property type="entry name" value="SLIT RELATED LEUCINE-RICH REPEAT NEURONAL PROTEIN"/>
    <property type="match status" value="1"/>
</dbReference>
<dbReference type="OrthoDB" id="6160824at2759"/>
<evidence type="ECO:0000256" key="2">
    <source>
        <dbReference type="ARBA" id="ARBA00022729"/>
    </source>
</evidence>
<feature type="chain" id="PRO_5035421777" evidence="4">
    <location>
        <begin position="20"/>
        <end position="523"/>
    </location>
</feature>
<dbReference type="EMBL" id="VTPC01080916">
    <property type="protein sequence ID" value="KAF2887952.1"/>
    <property type="molecule type" value="Genomic_DNA"/>
</dbReference>
<evidence type="ECO:0000256" key="1">
    <source>
        <dbReference type="ARBA" id="ARBA00022614"/>
    </source>
</evidence>
<reference evidence="5" key="1">
    <citation type="submission" date="2019-08" db="EMBL/GenBank/DDBJ databases">
        <title>The genome of the North American firefly Photinus pyralis.</title>
        <authorList>
            <consortium name="Photinus pyralis genome working group"/>
            <person name="Fallon T.R."/>
            <person name="Sander Lower S.E."/>
            <person name="Weng J.-K."/>
        </authorList>
    </citation>
    <scope>NUCLEOTIDE SEQUENCE</scope>
    <source>
        <strain evidence="5">TRF0915ILg1</strain>
        <tissue evidence="5">Whole body</tissue>
    </source>
</reference>
<keyword evidence="1" id="KW-0433">Leucine-rich repeat</keyword>
<protein>
    <submittedName>
        <fullName evidence="5">Uncharacterized protein</fullName>
    </submittedName>
</protein>
<keyword evidence="2 4" id="KW-0732">Signal</keyword>
<evidence type="ECO:0000256" key="4">
    <source>
        <dbReference type="SAM" id="SignalP"/>
    </source>
</evidence>
<evidence type="ECO:0000256" key="3">
    <source>
        <dbReference type="ARBA" id="ARBA00022737"/>
    </source>
</evidence>
<accession>A0A8K0G4B6</accession>
<gene>
    <name evidence="5" type="ORF">ILUMI_18221</name>
</gene>
<evidence type="ECO:0000313" key="5">
    <source>
        <dbReference type="EMBL" id="KAF2887952.1"/>
    </source>
</evidence>
<dbReference type="AlphaFoldDB" id="A0A8K0G4B6"/>
<dbReference type="PROSITE" id="PS51450">
    <property type="entry name" value="LRR"/>
    <property type="match status" value="1"/>
</dbReference>
<dbReference type="SUPFAM" id="SSF52047">
    <property type="entry name" value="RNI-like"/>
    <property type="match status" value="1"/>
</dbReference>
<dbReference type="InterPro" id="IPR003591">
    <property type="entry name" value="Leu-rich_rpt_typical-subtyp"/>
</dbReference>
<dbReference type="Proteomes" id="UP000801492">
    <property type="component" value="Unassembled WGS sequence"/>
</dbReference>
<sequence length="523" mass="59656">MKLLLFAFFLRLASHVIVADLDEDDFCPPNWPKYKLTANEIDHPIKIPMGKNEDNGCLCREIPNKRTICFGRDSCRQFPRKLHIKTSLLRIKTTQIVEFHKGDFSEIYENLNTLEIEANYYLIKIEGGTFSDMTNLTNMSISYNANLKKLEKDTFEGLVNLKELFLIKNGFTRIPDVTLALTSDVLPSIFKLSLSENTFREINKDDFSSMIGSTLRELNLVLCQTEYIHPETFTSLKHLSVIKLGENRFNVSTVSDLIKNSIELEIPLKTLNLYAVGFRKTPPKTLLKAISNSNITHLCLARNQFEILKENTFPYMPKLEYLDLREVLALNVTWNAFSGMPNLHTLLLSGNKLPSVPDGVLLEQLTYLDLSTNSGNSYYPSYFSLGKNKFLKMKKLKYLILSFNRINTLFNSTFNGLLNLRVLGLKNGTIFHVEENTFAPLKNLLVLNLENNPFVKSSVLTSRLFFGLEKLEVLLLGGCLISSIPKESNPFLYLKSLNHLGLEENHLLILPGEIFHPLKNLET</sequence>
<dbReference type="InterPro" id="IPR001611">
    <property type="entry name" value="Leu-rich_rpt"/>
</dbReference>
<dbReference type="InterPro" id="IPR050328">
    <property type="entry name" value="Dev_Immune_Receptor"/>
</dbReference>
<keyword evidence="6" id="KW-1185">Reference proteome</keyword>
<dbReference type="SMART" id="SM00369">
    <property type="entry name" value="LRR_TYP"/>
    <property type="match status" value="9"/>
</dbReference>
<feature type="non-terminal residue" evidence="5">
    <location>
        <position position="523"/>
    </location>
</feature>
<dbReference type="PANTHER" id="PTHR24373:SF275">
    <property type="entry name" value="TIR DOMAIN-CONTAINING PROTEIN"/>
    <property type="match status" value="1"/>
</dbReference>
<keyword evidence="3" id="KW-0677">Repeat</keyword>
<feature type="signal peptide" evidence="4">
    <location>
        <begin position="1"/>
        <end position="19"/>
    </location>
</feature>
<dbReference type="InterPro" id="IPR032675">
    <property type="entry name" value="LRR_dom_sf"/>
</dbReference>
<dbReference type="Gene3D" id="3.80.10.10">
    <property type="entry name" value="Ribonuclease Inhibitor"/>
    <property type="match status" value="4"/>
</dbReference>
<evidence type="ECO:0000313" key="6">
    <source>
        <dbReference type="Proteomes" id="UP000801492"/>
    </source>
</evidence>
<comment type="caution">
    <text evidence="5">The sequence shown here is derived from an EMBL/GenBank/DDBJ whole genome shotgun (WGS) entry which is preliminary data.</text>
</comment>
<name>A0A8K0G4B6_IGNLU</name>
<proteinExistence type="predicted"/>
<organism evidence="5 6">
    <name type="scientific">Ignelater luminosus</name>
    <name type="common">Cucubano</name>
    <name type="synonym">Pyrophorus luminosus</name>
    <dbReference type="NCBI Taxonomy" id="2038154"/>
    <lineage>
        <taxon>Eukaryota</taxon>
        <taxon>Metazoa</taxon>
        <taxon>Ecdysozoa</taxon>
        <taxon>Arthropoda</taxon>
        <taxon>Hexapoda</taxon>
        <taxon>Insecta</taxon>
        <taxon>Pterygota</taxon>
        <taxon>Neoptera</taxon>
        <taxon>Endopterygota</taxon>
        <taxon>Coleoptera</taxon>
        <taxon>Polyphaga</taxon>
        <taxon>Elateriformia</taxon>
        <taxon>Elateroidea</taxon>
        <taxon>Elateridae</taxon>
        <taxon>Agrypninae</taxon>
        <taxon>Pyrophorini</taxon>
        <taxon>Ignelater</taxon>
    </lineage>
</organism>